<dbReference type="InterPro" id="IPR013783">
    <property type="entry name" value="Ig-like_fold"/>
</dbReference>
<evidence type="ECO:0000256" key="3">
    <source>
        <dbReference type="SAM" id="MobiDB-lite"/>
    </source>
</evidence>
<dbReference type="Pfam" id="PF13895">
    <property type="entry name" value="Ig_2"/>
    <property type="match status" value="1"/>
</dbReference>
<dbReference type="GO" id="GO:0007166">
    <property type="term" value="P:cell surface receptor signaling pathway"/>
    <property type="evidence" value="ECO:0007669"/>
    <property type="project" value="TreeGrafter"/>
</dbReference>
<sequence length="116" mass="13372">VSHFMKTSTQILLILFLCLNLDAVLTIQPSWSSFFTGEFVTFKCNMNKGKDSKLEYKINKNGREFIQYNTLKNYRLEIRSTGDSGEYQCSGRKKSSHKPKHSNTVSLTVLVKPEWT</sequence>
<dbReference type="AlphaFoldDB" id="A0A3B4GCZ6"/>
<evidence type="ECO:0000313" key="5">
    <source>
        <dbReference type="Ensembl" id="ENSPNYP00000020842.1"/>
    </source>
</evidence>
<proteinExistence type="predicted"/>
<dbReference type="PANTHER" id="PTHR11481">
    <property type="entry name" value="IMMUNOGLOBULIN FC RECEPTOR"/>
    <property type="match status" value="1"/>
</dbReference>
<dbReference type="InterPro" id="IPR050488">
    <property type="entry name" value="Ig_Fc_receptor"/>
</dbReference>
<dbReference type="GO" id="GO:0009897">
    <property type="term" value="C:external side of plasma membrane"/>
    <property type="evidence" value="ECO:0007669"/>
    <property type="project" value="TreeGrafter"/>
</dbReference>
<dbReference type="Gene3D" id="2.60.40.10">
    <property type="entry name" value="Immunoglobulins"/>
    <property type="match status" value="1"/>
</dbReference>
<dbReference type="GO" id="GO:0004888">
    <property type="term" value="F:transmembrane signaling receptor activity"/>
    <property type="evidence" value="ECO:0007669"/>
    <property type="project" value="TreeGrafter"/>
</dbReference>
<feature type="signal peptide" evidence="4">
    <location>
        <begin position="1"/>
        <end position="26"/>
    </location>
</feature>
<feature type="region of interest" description="Disordered" evidence="3">
    <location>
        <begin position="82"/>
        <end position="104"/>
    </location>
</feature>
<dbReference type="PANTHER" id="PTHR11481:SF64">
    <property type="entry name" value="FC RECEPTOR-LIKE PROTEIN 4"/>
    <property type="match status" value="1"/>
</dbReference>
<dbReference type="SUPFAM" id="SSF48726">
    <property type="entry name" value="Immunoglobulin"/>
    <property type="match status" value="1"/>
</dbReference>
<dbReference type="Ensembl" id="ENSPNYT00000021346.1">
    <property type="protein sequence ID" value="ENSPNYP00000020842.1"/>
    <property type="gene ID" value="ENSPNYG00000015771.1"/>
</dbReference>
<dbReference type="GeneTree" id="ENSGT00990000203863"/>
<name>A0A3B4GCZ6_9CICH</name>
<organism evidence="5">
    <name type="scientific">Pundamilia nyererei</name>
    <dbReference type="NCBI Taxonomy" id="303518"/>
    <lineage>
        <taxon>Eukaryota</taxon>
        <taxon>Metazoa</taxon>
        <taxon>Chordata</taxon>
        <taxon>Craniata</taxon>
        <taxon>Vertebrata</taxon>
        <taxon>Euteleostomi</taxon>
        <taxon>Actinopterygii</taxon>
        <taxon>Neopterygii</taxon>
        <taxon>Teleostei</taxon>
        <taxon>Neoteleostei</taxon>
        <taxon>Acanthomorphata</taxon>
        <taxon>Ovalentaria</taxon>
        <taxon>Cichlomorphae</taxon>
        <taxon>Cichliformes</taxon>
        <taxon>Cichlidae</taxon>
        <taxon>African cichlids</taxon>
        <taxon>Pseudocrenilabrinae</taxon>
        <taxon>Haplochromini</taxon>
        <taxon>Pundamilia</taxon>
    </lineage>
</organism>
<keyword evidence="1 4" id="KW-0732">Signal</keyword>
<evidence type="ECO:0000256" key="2">
    <source>
        <dbReference type="ARBA" id="ARBA00023157"/>
    </source>
</evidence>
<feature type="compositionally biased region" description="Basic residues" evidence="3">
    <location>
        <begin position="91"/>
        <end position="101"/>
    </location>
</feature>
<evidence type="ECO:0000256" key="4">
    <source>
        <dbReference type="SAM" id="SignalP"/>
    </source>
</evidence>
<protein>
    <submittedName>
        <fullName evidence="5">Uncharacterized protein</fullName>
    </submittedName>
</protein>
<accession>A0A3B4GCZ6</accession>
<reference evidence="5" key="1">
    <citation type="submission" date="2023-09" db="UniProtKB">
        <authorList>
            <consortium name="Ensembl"/>
        </authorList>
    </citation>
    <scope>IDENTIFICATION</scope>
</reference>
<dbReference type="GO" id="GO:0006955">
    <property type="term" value="P:immune response"/>
    <property type="evidence" value="ECO:0007669"/>
    <property type="project" value="TreeGrafter"/>
</dbReference>
<evidence type="ECO:0000256" key="1">
    <source>
        <dbReference type="ARBA" id="ARBA00022729"/>
    </source>
</evidence>
<dbReference type="InterPro" id="IPR036179">
    <property type="entry name" value="Ig-like_dom_sf"/>
</dbReference>
<dbReference type="STRING" id="303518.ENSPNYP00000020842"/>
<feature type="chain" id="PRO_5017385865" evidence="4">
    <location>
        <begin position="27"/>
        <end position="116"/>
    </location>
</feature>
<keyword evidence="2" id="KW-1015">Disulfide bond</keyword>